<dbReference type="Gene3D" id="3.30.200.60">
    <property type="entry name" value="Peptidase C65 Otubain, subdomain 1"/>
    <property type="match status" value="1"/>
</dbReference>
<protein>
    <recommendedName>
        <fullName evidence="3">ubiquitinyl hydrolase 1</fullName>
        <ecNumber evidence="3">3.4.19.12</ecNumber>
    </recommendedName>
</protein>
<organism evidence="10 11">
    <name type="scientific">Schistosoma rodhaini</name>
    <dbReference type="NCBI Taxonomy" id="6188"/>
    <lineage>
        <taxon>Eukaryota</taxon>
        <taxon>Metazoa</taxon>
        <taxon>Spiralia</taxon>
        <taxon>Lophotrochozoa</taxon>
        <taxon>Platyhelminthes</taxon>
        <taxon>Trematoda</taxon>
        <taxon>Digenea</taxon>
        <taxon>Strigeidida</taxon>
        <taxon>Schistosomatoidea</taxon>
        <taxon>Schistosomatidae</taxon>
        <taxon>Schistosoma</taxon>
    </lineage>
</organism>
<keyword evidence="10" id="KW-1185">Reference proteome</keyword>
<evidence type="ECO:0000256" key="7">
    <source>
        <dbReference type="ARBA" id="ARBA00022807"/>
    </source>
</evidence>
<dbReference type="GO" id="GO:0004843">
    <property type="term" value="F:cysteine-type deubiquitinase activity"/>
    <property type="evidence" value="ECO:0007669"/>
    <property type="project" value="UniProtKB-EC"/>
</dbReference>
<evidence type="ECO:0000313" key="10">
    <source>
        <dbReference type="Proteomes" id="UP000050792"/>
    </source>
</evidence>
<comment type="similarity">
    <text evidence="2">Belongs to the peptidase C65 family.</text>
</comment>
<feature type="region of interest" description="Disordered" evidence="8">
    <location>
        <begin position="65"/>
        <end position="85"/>
    </location>
</feature>
<dbReference type="WBParaSite" id="SRDH1_40430.1">
    <property type="protein sequence ID" value="SRDH1_40430.1"/>
    <property type="gene ID" value="SRDH1_40430"/>
</dbReference>
<dbReference type="InterPro" id="IPR003323">
    <property type="entry name" value="OTU_dom"/>
</dbReference>
<evidence type="ECO:0000256" key="5">
    <source>
        <dbReference type="ARBA" id="ARBA00022786"/>
    </source>
</evidence>
<dbReference type="Gene3D" id="1.20.1300.20">
    <property type="entry name" value="Peptidase C65 Otubain, subdomain 2"/>
    <property type="match status" value="1"/>
</dbReference>
<dbReference type="GO" id="GO:0071108">
    <property type="term" value="P:protein K48-linked deubiquitination"/>
    <property type="evidence" value="ECO:0007669"/>
    <property type="project" value="TreeGrafter"/>
</dbReference>
<evidence type="ECO:0000256" key="6">
    <source>
        <dbReference type="ARBA" id="ARBA00022801"/>
    </source>
</evidence>
<feature type="domain" description="OTU" evidence="9">
    <location>
        <begin position="133"/>
        <end position="364"/>
    </location>
</feature>
<dbReference type="GO" id="GO:0006508">
    <property type="term" value="P:proteolysis"/>
    <property type="evidence" value="ECO:0007669"/>
    <property type="project" value="UniProtKB-KW"/>
</dbReference>
<dbReference type="InterPro" id="IPR038765">
    <property type="entry name" value="Papain-like_cys_pep_sf"/>
</dbReference>
<dbReference type="SUPFAM" id="SSF54001">
    <property type="entry name" value="Cysteine proteinases"/>
    <property type="match status" value="1"/>
</dbReference>
<keyword evidence="5" id="KW-0833">Ubl conjugation pathway</keyword>
<proteinExistence type="inferred from homology"/>
<dbReference type="InterPro" id="IPR042468">
    <property type="entry name" value="Peptidase_C65_otubain_sub1"/>
</dbReference>
<dbReference type="InterPro" id="IPR042467">
    <property type="entry name" value="Peptidase_C65_otubain_sub2"/>
</dbReference>
<reference evidence="10" key="1">
    <citation type="submission" date="2022-06" db="EMBL/GenBank/DDBJ databases">
        <authorList>
            <person name="Berger JAMES D."/>
            <person name="Berger JAMES D."/>
        </authorList>
    </citation>
    <scope>NUCLEOTIDE SEQUENCE [LARGE SCALE GENOMIC DNA]</scope>
</reference>
<comment type="catalytic activity">
    <reaction evidence="1">
        <text>Thiol-dependent hydrolysis of ester, thioester, amide, peptide and isopeptide bonds formed by the C-terminal Gly of ubiquitin (a 76-residue protein attached to proteins as an intracellular targeting signal).</text>
        <dbReference type="EC" id="3.4.19.12"/>
    </reaction>
</comment>
<evidence type="ECO:0000256" key="3">
    <source>
        <dbReference type="ARBA" id="ARBA00012759"/>
    </source>
</evidence>
<evidence type="ECO:0000256" key="8">
    <source>
        <dbReference type="SAM" id="MobiDB-lite"/>
    </source>
</evidence>
<sequence>MCGHVVIVQFVIIYNPFSLIQLYFPFANKPAEWIACDKVVVRDQVRWQSLTSVKPFVYHPKTQKPTASVYPTPPVKPNSSTHTSFSPIRKADKEAQTDNNHTIIFNIEDIIRAQRNLASTNQNSLHLSSSDVNKLSRLRRDGNCFYRAFGFAYIEYLLNGKLIKEAGRFKKKCDECKDTLIANGYTQFTVEDFHEQFVGMVDRFTVDGGTLEELEGVFNDQAYSDYYVVFLRLLVSAYIQKNAGYFVNFIDEGKTINQFCETEVEPMARESDNIHVAALALAVELPIYVENCQQSGELNRIEFPAYSDLILDNVGETSNNDHDIHNEQVSNDKDSFINNYKQNNSSPPVTLLYRPGHYDILYPNS</sequence>
<dbReference type="PANTHER" id="PTHR12931:SF15">
    <property type="entry name" value="UBIQUITIN THIOESTERASE OTUBAIN-LIKE"/>
    <property type="match status" value="1"/>
</dbReference>
<dbReference type="GO" id="GO:0005634">
    <property type="term" value="C:nucleus"/>
    <property type="evidence" value="ECO:0007669"/>
    <property type="project" value="TreeGrafter"/>
</dbReference>
<dbReference type="Pfam" id="PF10275">
    <property type="entry name" value="Peptidase_C65"/>
    <property type="match status" value="1"/>
</dbReference>
<dbReference type="Proteomes" id="UP000050792">
    <property type="component" value="Unassembled WGS sequence"/>
</dbReference>
<reference evidence="11" key="2">
    <citation type="submission" date="2023-11" db="UniProtKB">
        <authorList>
            <consortium name="WormBaseParasite"/>
        </authorList>
    </citation>
    <scope>IDENTIFICATION</scope>
</reference>
<keyword evidence="6" id="KW-0378">Hydrolase</keyword>
<dbReference type="EC" id="3.4.19.12" evidence="3"/>
<dbReference type="FunFam" id="1.20.1300.20:FF:000001">
    <property type="entry name" value="Ubiquitin thioesterase OTUB1"/>
    <property type="match status" value="1"/>
</dbReference>
<keyword evidence="4" id="KW-0645">Protease</keyword>
<evidence type="ECO:0000259" key="9">
    <source>
        <dbReference type="PROSITE" id="PS50802"/>
    </source>
</evidence>
<dbReference type="GO" id="GO:0043130">
    <property type="term" value="F:ubiquitin binding"/>
    <property type="evidence" value="ECO:0007669"/>
    <property type="project" value="TreeGrafter"/>
</dbReference>
<dbReference type="PANTHER" id="PTHR12931">
    <property type="entry name" value="UBIQUITIN THIOLESTERASE PROTEIN OTUB"/>
    <property type="match status" value="1"/>
</dbReference>
<evidence type="ECO:0000256" key="4">
    <source>
        <dbReference type="ARBA" id="ARBA00022670"/>
    </source>
</evidence>
<evidence type="ECO:0000313" key="11">
    <source>
        <dbReference type="WBParaSite" id="SRDH1_40430.1"/>
    </source>
</evidence>
<keyword evidence="7" id="KW-0788">Thiol protease</keyword>
<evidence type="ECO:0000256" key="2">
    <source>
        <dbReference type="ARBA" id="ARBA00006579"/>
    </source>
</evidence>
<name>A0AA85FAT7_9TREM</name>
<evidence type="ECO:0000256" key="1">
    <source>
        <dbReference type="ARBA" id="ARBA00000707"/>
    </source>
</evidence>
<dbReference type="PROSITE" id="PS50802">
    <property type="entry name" value="OTU"/>
    <property type="match status" value="1"/>
</dbReference>
<dbReference type="InterPro" id="IPR019400">
    <property type="entry name" value="Peptidase_C65_otubain"/>
</dbReference>
<accession>A0AA85FAT7</accession>
<dbReference type="AlphaFoldDB" id="A0AA85FAT7"/>